<accession>A0A5B7DR42</accession>
<comment type="caution">
    <text evidence="2">The sequence shown here is derived from an EMBL/GenBank/DDBJ whole genome shotgun (WGS) entry which is preliminary data.</text>
</comment>
<evidence type="ECO:0000313" key="3">
    <source>
        <dbReference type="Proteomes" id="UP000324222"/>
    </source>
</evidence>
<name>A0A5B7DR42_PORTR</name>
<dbReference type="EMBL" id="VSRR010001228">
    <property type="protein sequence ID" value="MPC23597.1"/>
    <property type="molecule type" value="Genomic_DNA"/>
</dbReference>
<proteinExistence type="predicted"/>
<sequence length="85" mass="9741">MWYYLKKWSGNTAKDKMAANSPETPELRKARRLDPQSRSLSVVSLYKGAQVSITLQFDSTRHLHVHGLHTHKTQPHSSAKRTRSV</sequence>
<evidence type="ECO:0000256" key="1">
    <source>
        <dbReference type="SAM" id="MobiDB-lite"/>
    </source>
</evidence>
<feature type="compositionally biased region" description="Basic and acidic residues" evidence="1">
    <location>
        <begin position="25"/>
        <end position="34"/>
    </location>
</feature>
<reference evidence="2 3" key="1">
    <citation type="submission" date="2019-05" db="EMBL/GenBank/DDBJ databases">
        <title>Another draft genome of Portunus trituberculatus and its Hox gene families provides insights of decapod evolution.</title>
        <authorList>
            <person name="Jeong J.-H."/>
            <person name="Song I."/>
            <person name="Kim S."/>
            <person name="Choi T."/>
            <person name="Kim D."/>
            <person name="Ryu S."/>
            <person name="Kim W."/>
        </authorList>
    </citation>
    <scope>NUCLEOTIDE SEQUENCE [LARGE SCALE GENOMIC DNA]</scope>
    <source>
        <tissue evidence="2">Muscle</tissue>
    </source>
</reference>
<dbReference type="Proteomes" id="UP000324222">
    <property type="component" value="Unassembled WGS sequence"/>
</dbReference>
<feature type="region of interest" description="Disordered" evidence="1">
    <location>
        <begin position="14"/>
        <end position="34"/>
    </location>
</feature>
<keyword evidence="3" id="KW-1185">Reference proteome</keyword>
<evidence type="ECO:0000313" key="2">
    <source>
        <dbReference type="EMBL" id="MPC23597.1"/>
    </source>
</evidence>
<protein>
    <submittedName>
        <fullName evidence="2">Uncharacterized protein</fullName>
    </submittedName>
</protein>
<gene>
    <name evidence="2" type="ORF">E2C01_016654</name>
</gene>
<dbReference type="AlphaFoldDB" id="A0A5B7DR42"/>
<organism evidence="2 3">
    <name type="scientific">Portunus trituberculatus</name>
    <name type="common">Swimming crab</name>
    <name type="synonym">Neptunus trituberculatus</name>
    <dbReference type="NCBI Taxonomy" id="210409"/>
    <lineage>
        <taxon>Eukaryota</taxon>
        <taxon>Metazoa</taxon>
        <taxon>Ecdysozoa</taxon>
        <taxon>Arthropoda</taxon>
        <taxon>Crustacea</taxon>
        <taxon>Multicrustacea</taxon>
        <taxon>Malacostraca</taxon>
        <taxon>Eumalacostraca</taxon>
        <taxon>Eucarida</taxon>
        <taxon>Decapoda</taxon>
        <taxon>Pleocyemata</taxon>
        <taxon>Brachyura</taxon>
        <taxon>Eubrachyura</taxon>
        <taxon>Portunoidea</taxon>
        <taxon>Portunidae</taxon>
        <taxon>Portuninae</taxon>
        <taxon>Portunus</taxon>
    </lineage>
</organism>